<feature type="domain" description="Ig-like" evidence="3">
    <location>
        <begin position="1591"/>
        <end position="1644"/>
    </location>
</feature>
<feature type="compositionally biased region" description="Low complexity" evidence="2">
    <location>
        <begin position="1970"/>
        <end position="2017"/>
    </location>
</feature>
<feature type="compositionally biased region" description="Polar residues" evidence="2">
    <location>
        <begin position="1904"/>
        <end position="1913"/>
    </location>
</feature>
<feature type="compositionally biased region" description="Polar residues" evidence="2">
    <location>
        <begin position="2068"/>
        <end position="2088"/>
    </location>
</feature>
<comment type="caution">
    <text evidence="5">The sequence shown here is derived from an EMBL/GenBank/DDBJ whole genome shotgun (WGS) entry which is preliminary data.</text>
</comment>
<dbReference type="Pfam" id="PF03382">
    <property type="entry name" value="DUF285"/>
    <property type="match status" value="3"/>
</dbReference>
<proteinExistence type="predicted"/>
<dbReference type="NCBIfam" id="TIGR02167">
    <property type="entry name" value="Liste_lipo_26"/>
    <property type="match status" value="10"/>
</dbReference>
<dbReference type="Proteomes" id="UP000050920">
    <property type="component" value="Unassembled WGS sequence"/>
</dbReference>
<dbReference type="InterPro" id="IPR005046">
    <property type="entry name" value="DUF285"/>
</dbReference>
<feature type="compositionally biased region" description="Acidic residues" evidence="2">
    <location>
        <begin position="2018"/>
        <end position="2035"/>
    </location>
</feature>
<dbReference type="Pfam" id="PF16403">
    <property type="entry name" value="Bact_surface_Ig-like"/>
    <property type="match status" value="2"/>
</dbReference>
<dbReference type="Pfam" id="PF19258">
    <property type="entry name" value="KxYKxGKxW_sig"/>
    <property type="match status" value="1"/>
</dbReference>
<evidence type="ECO:0000259" key="4">
    <source>
        <dbReference type="Pfam" id="PF16403"/>
    </source>
</evidence>
<evidence type="ECO:0000256" key="1">
    <source>
        <dbReference type="ARBA" id="ARBA00022729"/>
    </source>
</evidence>
<feature type="region of interest" description="Disordered" evidence="2">
    <location>
        <begin position="50"/>
        <end position="230"/>
    </location>
</feature>
<feature type="compositionally biased region" description="Polar residues" evidence="2">
    <location>
        <begin position="50"/>
        <end position="70"/>
    </location>
</feature>
<feature type="domain" description="Ig-like" evidence="3">
    <location>
        <begin position="1438"/>
        <end position="1496"/>
    </location>
</feature>
<reference evidence="5 6" key="1">
    <citation type="journal article" date="2015" name="Genome Announc.">
        <title>Expanding the biotechnology potential of lactobacilli through comparative genomics of 213 strains and associated genera.</title>
        <authorList>
            <person name="Sun Z."/>
            <person name="Harris H.M."/>
            <person name="McCann A."/>
            <person name="Guo C."/>
            <person name="Argimon S."/>
            <person name="Zhang W."/>
            <person name="Yang X."/>
            <person name="Jeffery I.B."/>
            <person name="Cooney J.C."/>
            <person name="Kagawa T.F."/>
            <person name="Liu W."/>
            <person name="Song Y."/>
            <person name="Salvetti E."/>
            <person name="Wrobel A."/>
            <person name="Rasinkangas P."/>
            <person name="Parkhill J."/>
            <person name="Rea M.C."/>
            <person name="O'Sullivan O."/>
            <person name="Ritari J."/>
            <person name="Douillard F.P."/>
            <person name="Paul Ross R."/>
            <person name="Yang R."/>
            <person name="Briner A.E."/>
            <person name="Felis G.E."/>
            <person name="de Vos W.M."/>
            <person name="Barrangou R."/>
            <person name="Klaenhammer T.R."/>
            <person name="Caufield P.W."/>
            <person name="Cui Y."/>
            <person name="Zhang H."/>
            <person name="O'Toole P.W."/>
        </authorList>
    </citation>
    <scope>NUCLEOTIDE SEQUENCE [LARGE SCALE GENOMIC DNA]</scope>
    <source>
        <strain evidence="5 6">DSM 21115</strain>
    </source>
</reference>
<dbReference type="InterPro" id="IPR022038">
    <property type="entry name" value="Ig-like_bact"/>
</dbReference>
<evidence type="ECO:0008006" key="7">
    <source>
        <dbReference type="Google" id="ProtNLM"/>
    </source>
</evidence>
<feature type="compositionally biased region" description="Low complexity" evidence="2">
    <location>
        <begin position="71"/>
        <end position="230"/>
    </location>
</feature>
<sequence length="2147" mass="226172">MHMNNSKMHYKMYKKGRFWVFAGITAISWQFSSLNIQADTVTTAANSDSAAETSQTTATNATSGQTVTLRTSSSSTENTSTASTADDTTNSATTTESSSATATSAATTESASATKTTNADAGSTSTTAATTTSTASSSDQPTTDSSSATTTSSNSQTNVTATTSASAVTDDTTANHQTADAAVTTTANQNTTSATTTDETGTNTDTLTATTDSQTPAATTPVTTTENATLSDTTQAATVATDLDATVTTTAPTIAATAVTATPTATPVLTPRLARASLLRAATTDPWYVDTTGTELHFSAGTTLTSAATNGVTTQPWSTYANTITTIVFDGAVTAGSSLNYLFANLPKLTSITNANLFDTSAATTMLHMFENDTNLTSLDLNTWQTRNVKNMNNMFANDTSLTTLNIDQWNTSAVTDMSYMFNNASSLTALDLNTWDTGNVTNMAAIFSGASSLTQLAIDGWNTSNVNSMQRMFYDTNALTTLDLNSWDTGKVLDMSNMFSMSLTGKSKLKTLTIDAWNTASVTTMKGLFSLRDSLTSLDLNTWNTSKVTDMTNMFSADSALTSLNIADWDVSNVTSMERMFNKSGLLTLDIHEWTPIKVTSMVETFNGMPNLTVLSIGNWDTSSLTSMGGTFASMTALTSLDVSGWDTSNVTNMGGLFTSDSQLTTLNIGNWDTHNVTNMYNMFAKMTALTTLDLSGDNWDMTNVTNFQNMLLSSKLATGYQLTKLVLGKNVTLGSLAKLGLANYLSTAQLKTYTGNWINASQPTKVYSSDDLLAAYAQPTGTVETYIWQVIPTLNVNTTGATVKLGTTWDATTGFISGTDDYGKALSASDITNDSATAVNYQKPGVYTVTYTYTYQTTGDTTATLTATAPVTVYGILLNETEKRLATTAVWDPASNINTAVDNSGKTVASTDNAITITITNDRDNSVVTALNRPGNYTVTYTLNDYSTTAAITVFFDAAVDAQNSAVKLNGTWDLTQAIKAVKDENGNVITDYSRVSLNTPVDTSKLGPQNIVLTYTDAAGNVATSTAVQVYVYGVTLNETSKTLFTTNTWQPADNVKAAADNTGNSLTGNQVTITMTDANGNTVSALNRPGTYTVAYTVNDYTTTAQITVVSDAKVTGQASHVKLNGTWTLAQAIQALQDETGTTITDYSRVTVDHAVDTSTLGTQTITLTYTDAAGNVTTSDAVPVYVYGITLKEPTKSLYTTEAWQPSSNVQTAYDNAGQPVANEAVTITMTDAQGQPVTALNRPGTYTVNYTVNDYTTSAIVTVYTKAAVTGQDSSVKLNGTWDLAEAIKALVNEAGTTITDYTQVTSDHAVDTSKLGPQTITLTYTDAAGNSVTSLPVQVYVYGVTLNETTKQLTTTNNWSVAGNVNTAFDNTGTALTGNEVTIAMTDSRGQAVTALNQLGTYQITYTVNDYTATAVVTVVSNAAIKTQTATVKVGQTWDYRTGLVSATDENGADLDFSNITVDQAIATAQPGSYTVQYRYTDASGYTVTSTGTVIVYGVTLKETSKKVVTTSGWQAQSNVATAGDNTGQTLTPAQVTIADASGHPVTTLTTPGVYQVNYTVNDFTTTATITVYSDAKVTGQNTAVKLGDTWHYEANLASAQDENGQPLAANQVVVSNGTVDTATVGTYPITLAYTDAAGNTVYSQVVNVFVYGVTLNDTELTKTTTSPWQPSNNVHTAVDNNGQPVAPTDVDIVITNDHGQVVTDLTTPGRYQVSYTVNDYTTTATVNVISKATLVSQGTALKLGSTWQSATGITSATDENGDPLDFSQIRTTTNLDANTLGTYQVSYSYTDAAGNVTTSTAQVFVYGLTLKETTKHLSTTTAWDPSQNVATAVTPTGTTGTAADITMVITNADGQVVTSLGQVGTYDISYTIADYTAHAIVTVTSQAGLSTHDTTVTQGSTWTPDTGFISGTDENGDPLTADQLTVTGKVDTNTPGTYEVTYTYTDTAGNQTSQTTTVTVVANDNGNNSGDNGNTNNNENNSGNNGNTDNNENNSGDNGNTDNNGNSSDDNDDNGDDDNDGFIDDDDHYKVTSSDDEITPTPVDEQSAAPSTSHRKSNKLLTTTQPSKQKANAGTSPNVATAATLVKDATKTTATNQGAKQLPQTDEQTNRASVAGAILLALSSTLLGLGTAFKRRHD</sequence>
<dbReference type="InterPro" id="IPR032675">
    <property type="entry name" value="LRR_dom_sf"/>
</dbReference>
<evidence type="ECO:0000256" key="2">
    <source>
        <dbReference type="SAM" id="MobiDB-lite"/>
    </source>
</evidence>
<evidence type="ECO:0000259" key="3">
    <source>
        <dbReference type="Pfam" id="PF07523"/>
    </source>
</evidence>
<protein>
    <recommendedName>
        <fullName evidence="7">Cell surface protein</fullName>
    </recommendedName>
</protein>
<dbReference type="Gene3D" id="3.80.10.10">
    <property type="entry name" value="Ribonuclease Inhibitor"/>
    <property type="match status" value="2"/>
</dbReference>
<evidence type="ECO:0000313" key="5">
    <source>
        <dbReference type="EMBL" id="KRO29191.1"/>
    </source>
</evidence>
<dbReference type="Pfam" id="PF07523">
    <property type="entry name" value="Big_3"/>
    <property type="match status" value="3"/>
</dbReference>
<dbReference type="InterPro" id="IPR032179">
    <property type="entry name" value="Cry22Aa_Ig-like"/>
</dbReference>
<feature type="region of interest" description="Disordered" evidence="2">
    <location>
        <begin position="1970"/>
        <end position="2088"/>
    </location>
</feature>
<dbReference type="InterPro" id="IPR022263">
    <property type="entry name" value="KxYKxGKxW"/>
</dbReference>
<accession>A0A0R2NU21</accession>
<organism evidence="5 6">
    <name type="scientific">Lactiplantibacillus fabifermentans DSM 21115</name>
    <dbReference type="NCBI Taxonomy" id="1413187"/>
    <lineage>
        <taxon>Bacteria</taxon>
        <taxon>Bacillati</taxon>
        <taxon>Bacillota</taxon>
        <taxon>Bacilli</taxon>
        <taxon>Lactobacillales</taxon>
        <taxon>Lactobacillaceae</taxon>
        <taxon>Lactiplantibacillus</taxon>
    </lineage>
</organism>
<feature type="region of interest" description="Disordered" evidence="2">
    <location>
        <begin position="1904"/>
        <end position="1929"/>
    </location>
</feature>
<feature type="domain" description="Pesticidal crystal protein Cry22Aa Ig-like" evidence="4">
    <location>
        <begin position="1748"/>
        <end position="1814"/>
    </location>
</feature>
<evidence type="ECO:0000313" key="6">
    <source>
        <dbReference type="Proteomes" id="UP000050920"/>
    </source>
</evidence>
<dbReference type="InterPro" id="IPR013783">
    <property type="entry name" value="Ig-like_fold"/>
</dbReference>
<dbReference type="SUPFAM" id="SSF52058">
    <property type="entry name" value="L domain-like"/>
    <property type="match status" value="1"/>
</dbReference>
<dbReference type="Gene3D" id="2.60.40.10">
    <property type="entry name" value="Immunoglobulins"/>
    <property type="match status" value="9"/>
</dbReference>
<dbReference type="InterPro" id="IPR011889">
    <property type="entry name" value="Liste_lipo_26"/>
</dbReference>
<keyword evidence="6" id="KW-1185">Reference proteome</keyword>
<name>A0A0R2NU21_9LACO</name>
<dbReference type="EMBL" id="AYGX02000017">
    <property type="protein sequence ID" value="KRO29191.1"/>
    <property type="molecule type" value="Genomic_DNA"/>
</dbReference>
<dbReference type="NCBIfam" id="TIGR03715">
    <property type="entry name" value="KxYKxGKxW"/>
    <property type="match status" value="1"/>
</dbReference>
<keyword evidence="1" id="KW-0732">Signal</keyword>
<gene>
    <name evidence="5" type="ORF">DY78_GL001357</name>
</gene>
<feature type="domain" description="Pesticidal crystal protein Cry22Aa Ig-like" evidence="4">
    <location>
        <begin position="1901"/>
        <end position="1969"/>
    </location>
</feature>
<feature type="domain" description="Ig-like" evidence="3">
    <location>
        <begin position="804"/>
        <end position="867"/>
    </location>
</feature>